<accession>A0A7G8BDK7</accession>
<dbReference type="PANTHER" id="PTHR36183">
    <property type="entry name" value="BETA-GLUCURONIDASE"/>
    <property type="match status" value="1"/>
</dbReference>
<name>A0A7G8BDK7_9BACT</name>
<dbReference type="InterPro" id="IPR017853">
    <property type="entry name" value="GH"/>
</dbReference>
<proteinExistence type="predicted"/>
<sequence>MNRISRRHFLAAAAMSVAATRLRAQGAAHVTLTIPSEANGPHMPEDYVGLSYEVQQLLDPTFFSPKNTGLIRVFKTLSAHGVLRLGGNTSEFEWWKPTPDVKEPEHPQTREVEGEPKAQYYPVTAEAVRNLAGFLRATGWTCLYGIGMGTNSAEGAAAEAEYVAKTLGERLQYFQVGNEVDLFSRHLRDPETWNAKTYLDEWLAIARAVLKAVPDAKFGMPDVAANVGWLTQIAEMWPSVQNPPHVTTVTHHYYFGGPATNPEVSISNLLKPATMLRVQKTADTATAAADKMGVRVRMTEGNTCYRGGKPGVSDVFAAALWSADYSLLLASKNYSGVNLHGGTGKSVANSVGGSLPGDLMLKDAGETPEQIASHPHPFYTPIATFGDQYTLEPVAYGLMFAGELCGATLVKADLTSQIQATGVDAAAYAAKLPGGEMAVVILNKDAAHDLELSLDFGPSRSSTVETETLHATALDAREAHITHDSKRASLKHGQYLVPVPHASGLRVTVR</sequence>
<dbReference type="PROSITE" id="PS51318">
    <property type="entry name" value="TAT"/>
    <property type="match status" value="1"/>
</dbReference>
<keyword evidence="3" id="KW-1185">Reference proteome</keyword>
<dbReference type="PANTHER" id="PTHR36183:SF2">
    <property type="entry name" value="BETA-GLUCURONIDASE C-TERMINAL DOMAIN-CONTAINING PROTEIN"/>
    <property type="match status" value="1"/>
</dbReference>
<dbReference type="EMBL" id="CP060394">
    <property type="protein sequence ID" value="QNI30627.1"/>
    <property type="molecule type" value="Genomic_DNA"/>
</dbReference>
<dbReference type="InterPro" id="IPR013780">
    <property type="entry name" value="Glyco_hydro_b"/>
</dbReference>
<feature type="chain" id="PRO_5028823845" evidence="1">
    <location>
        <begin position="25"/>
        <end position="510"/>
    </location>
</feature>
<dbReference type="Gene3D" id="3.20.20.80">
    <property type="entry name" value="Glycosidases"/>
    <property type="match status" value="1"/>
</dbReference>
<dbReference type="RefSeq" id="WP_186740642.1">
    <property type="nucleotide sequence ID" value="NZ_CP060394.1"/>
</dbReference>
<feature type="signal peptide" evidence="1">
    <location>
        <begin position="1"/>
        <end position="24"/>
    </location>
</feature>
<dbReference type="KEGG" id="adin:H7849_15965"/>
<keyword evidence="1" id="KW-0732">Signal</keyword>
<protein>
    <submittedName>
        <fullName evidence="2">Uncharacterized protein</fullName>
    </submittedName>
</protein>
<reference evidence="2 3" key="1">
    <citation type="submission" date="2020-08" db="EMBL/GenBank/DDBJ databases">
        <title>Edaphobacter telluris sp. nov. and Acidobacterium dinghuensis sp. nov., two acidobacteria isolated from forest soil.</title>
        <authorList>
            <person name="Fu J."/>
            <person name="Qiu L."/>
        </authorList>
    </citation>
    <scope>NUCLEOTIDE SEQUENCE [LARGE SCALE GENOMIC DNA]</scope>
    <source>
        <strain evidence="2">4Y35</strain>
    </source>
</reference>
<evidence type="ECO:0000256" key="1">
    <source>
        <dbReference type="SAM" id="SignalP"/>
    </source>
</evidence>
<dbReference type="SUPFAM" id="SSF51445">
    <property type="entry name" value="(Trans)glycosidases"/>
    <property type="match status" value="1"/>
</dbReference>
<evidence type="ECO:0000313" key="2">
    <source>
        <dbReference type="EMBL" id="QNI30627.1"/>
    </source>
</evidence>
<dbReference type="InterPro" id="IPR006311">
    <property type="entry name" value="TAT_signal"/>
</dbReference>
<dbReference type="Proteomes" id="UP000515312">
    <property type="component" value="Chromosome"/>
</dbReference>
<gene>
    <name evidence="2" type="ORF">H7849_15965</name>
</gene>
<evidence type="ECO:0000313" key="3">
    <source>
        <dbReference type="Proteomes" id="UP000515312"/>
    </source>
</evidence>
<dbReference type="AlphaFoldDB" id="A0A7G8BDK7"/>
<organism evidence="2 3">
    <name type="scientific">Alloacidobacterium dinghuense</name>
    <dbReference type="NCBI Taxonomy" id="2763107"/>
    <lineage>
        <taxon>Bacteria</taxon>
        <taxon>Pseudomonadati</taxon>
        <taxon>Acidobacteriota</taxon>
        <taxon>Terriglobia</taxon>
        <taxon>Terriglobales</taxon>
        <taxon>Acidobacteriaceae</taxon>
        <taxon>Alloacidobacterium</taxon>
    </lineage>
</organism>
<dbReference type="Gene3D" id="2.60.40.1180">
    <property type="entry name" value="Golgi alpha-mannosidase II"/>
    <property type="match status" value="1"/>
</dbReference>
<dbReference type="InterPro" id="IPR052974">
    <property type="entry name" value="GH79_Enzymes"/>
</dbReference>